<dbReference type="PANTHER" id="PTHR43707:SF1">
    <property type="entry name" value="HISTIDINE--TRNA LIGASE, MITOCHONDRIAL-RELATED"/>
    <property type="match status" value="1"/>
</dbReference>
<evidence type="ECO:0000256" key="6">
    <source>
        <dbReference type="ARBA" id="ARBA00022741"/>
    </source>
</evidence>
<dbReference type="GO" id="GO:0004821">
    <property type="term" value="F:histidine-tRNA ligase activity"/>
    <property type="evidence" value="ECO:0007669"/>
    <property type="project" value="UniProtKB-UniRule"/>
</dbReference>
<feature type="binding site" evidence="12">
    <location>
        <position position="128"/>
    </location>
    <ligand>
        <name>L-histidine</name>
        <dbReference type="ChEBI" id="CHEBI:57595"/>
    </ligand>
</feature>
<feature type="binding site" evidence="12">
    <location>
        <position position="132"/>
    </location>
    <ligand>
        <name>L-histidine</name>
        <dbReference type="ChEBI" id="CHEBI:57595"/>
    </ligand>
</feature>
<evidence type="ECO:0000256" key="1">
    <source>
        <dbReference type="ARBA" id="ARBA00004496"/>
    </source>
</evidence>
<dbReference type="InterPro" id="IPR004154">
    <property type="entry name" value="Anticodon-bd"/>
</dbReference>
<dbReference type="EMBL" id="FQ670204">
    <property type="protein sequence ID" value="CBY86296.1"/>
    <property type="molecule type" value="Genomic_DNA"/>
</dbReference>
<dbReference type="InterPro" id="IPR033656">
    <property type="entry name" value="HisRS_anticodon"/>
</dbReference>
<dbReference type="SUPFAM" id="SSF55681">
    <property type="entry name" value="Class II aaRS and biotin synthetases"/>
    <property type="match status" value="1"/>
</dbReference>
<keyword evidence="8 11" id="KW-0648">Protein biosynthesis</keyword>
<comment type="similarity">
    <text evidence="2 11">Belongs to the class-II aminoacyl-tRNA synthetase family.</text>
</comment>
<dbReference type="InterPro" id="IPR036621">
    <property type="entry name" value="Anticodon-bd_dom_sf"/>
</dbReference>
<dbReference type="Gene3D" id="3.30.930.10">
    <property type="entry name" value="Bira Bifunctional Protein, Domain 2"/>
    <property type="match status" value="1"/>
</dbReference>
<evidence type="ECO:0000256" key="3">
    <source>
        <dbReference type="ARBA" id="ARBA00011738"/>
    </source>
</evidence>
<dbReference type="GO" id="GO:0006427">
    <property type="term" value="P:histidyl-tRNA aminoacylation"/>
    <property type="evidence" value="ECO:0007669"/>
    <property type="project" value="UniProtKB-UniRule"/>
</dbReference>
<name>A0AAV2U230_HAEIF</name>
<dbReference type="PIRSF" id="PIRSF001549">
    <property type="entry name" value="His-tRNA_synth"/>
    <property type="match status" value="1"/>
</dbReference>
<organism evidence="14 15">
    <name type="scientific">Haemophilus influenzae F3047</name>
    <dbReference type="NCBI Taxonomy" id="935897"/>
    <lineage>
        <taxon>Bacteria</taxon>
        <taxon>Pseudomonadati</taxon>
        <taxon>Pseudomonadota</taxon>
        <taxon>Gammaproteobacteria</taxon>
        <taxon>Pasteurellales</taxon>
        <taxon>Pasteurellaceae</taxon>
        <taxon>Haemophilus</taxon>
    </lineage>
</organism>
<dbReference type="KEGG" id="hil:HICON_08310"/>
<dbReference type="PROSITE" id="PS50862">
    <property type="entry name" value="AA_TRNA_LIGASE_II"/>
    <property type="match status" value="1"/>
</dbReference>
<dbReference type="EC" id="6.1.1.21" evidence="11"/>
<dbReference type="Pfam" id="PF13393">
    <property type="entry name" value="tRNA-synt_His"/>
    <property type="match status" value="1"/>
</dbReference>
<evidence type="ECO:0000256" key="4">
    <source>
        <dbReference type="ARBA" id="ARBA00022490"/>
    </source>
</evidence>
<gene>
    <name evidence="11" type="primary">hisS</name>
    <name evidence="14" type="ORF">HICON_08310</name>
</gene>
<feature type="domain" description="Aminoacyl-transfer RNA synthetases class-II family profile" evidence="13">
    <location>
        <begin position="25"/>
        <end position="316"/>
    </location>
</feature>
<comment type="subunit">
    <text evidence="3 11">Homodimer.</text>
</comment>
<dbReference type="Gene3D" id="3.40.50.800">
    <property type="entry name" value="Anticodon-binding domain"/>
    <property type="match status" value="1"/>
</dbReference>
<evidence type="ECO:0000256" key="7">
    <source>
        <dbReference type="ARBA" id="ARBA00022840"/>
    </source>
</evidence>
<evidence type="ECO:0000256" key="11">
    <source>
        <dbReference type="HAMAP-Rule" id="MF_00127"/>
    </source>
</evidence>
<comment type="subcellular location">
    <subcellularLocation>
        <location evidence="1 11">Cytoplasm</location>
    </subcellularLocation>
</comment>
<dbReference type="InterPro" id="IPR045864">
    <property type="entry name" value="aa-tRNA-synth_II/BPL/LPL"/>
</dbReference>
<dbReference type="AlphaFoldDB" id="A0AAV2U230"/>
<evidence type="ECO:0000313" key="15">
    <source>
        <dbReference type="Proteomes" id="UP000006797"/>
    </source>
</evidence>
<evidence type="ECO:0000256" key="10">
    <source>
        <dbReference type="ARBA" id="ARBA00047639"/>
    </source>
</evidence>
<dbReference type="InterPro" id="IPR041715">
    <property type="entry name" value="HisRS-like_core"/>
</dbReference>
<dbReference type="InterPro" id="IPR004516">
    <property type="entry name" value="HisRS/HisZ"/>
</dbReference>
<evidence type="ECO:0000313" key="14">
    <source>
        <dbReference type="EMBL" id="CBY86296.1"/>
    </source>
</evidence>
<feature type="binding site" evidence="12">
    <location>
        <position position="114"/>
    </location>
    <ligand>
        <name>L-histidine</name>
        <dbReference type="ChEBI" id="CHEBI:57595"/>
    </ligand>
</feature>
<dbReference type="Proteomes" id="UP000006797">
    <property type="component" value="Chromosome"/>
</dbReference>
<dbReference type="FunFam" id="3.30.930.10:FF:000005">
    <property type="entry name" value="Histidine--tRNA ligase"/>
    <property type="match status" value="1"/>
</dbReference>
<evidence type="ECO:0000256" key="2">
    <source>
        <dbReference type="ARBA" id="ARBA00008226"/>
    </source>
</evidence>
<comment type="catalytic activity">
    <reaction evidence="10 11">
        <text>tRNA(His) + L-histidine + ATP = L-histidyl-tRNA(His) + AMP + diphosphate + H(+)</text>
        <dbReference type="Rhea" id="RHEA:17313"/>
        <dbReference type="Rhea" id="RHEA-COMP:9665"/>
        <dbReference type="Rhea" id="RHEA-COMP:9689"/>
        <dbReference type="ChEBI" id="CHEBI:15378"/>
        <dbReference type="ChEBI" id="CHEBI:30616"/>
        <dbReference type="ChEBI" id="CHEBI:33019"/>
        <dbReference type="ChEBI" id="CHEBI:57595"/>
        <dbReference type="ChEBI" id="CHEBI:78442"/>
        <dbReference type="ChEBI" id="CHEBI:78527"/>
        <dbReference type="ChEBI" id="CHEBI:456215"/>
        <dbReference type="EC" id="6.1.1.21"/>
    </reaction>
</comment>
<dbReference type="SUPFAM" id="SSF52954">
    <property type="entry name" value="Class II aaRS ABD-related"/>
    <property type="match status" value="1"/>
</dbReference>
<evidence type="ECO:0000256" key="9">
    <source>
        <dbReference type="ARBA" id="ARBA00023146"/>
    </source>
</evidence>
<accession>A0AAV2U230</accession>
<dbReference type="RefSeq" id="WP_006995238.1">
    <property type="nucleotide sequence ID" value="NC_014922.1"/>
</dbReference>
<dbReference type="CDD" id="cd00859">
    <property type="entry name" value="HisRS_anticodon"/>
    <property type="match status" value="1"/>
</dbReference>
<reference evidence="14 15" key="1">
    <citation type="journal article" date="2012" name="Emerg. Infect. Dis.">
        <title>Lineage-specific Virulence Determinants of Haemophilus influenzae Biogroup aegyptius.</title>
        <authorList>
            <person name="Strouts F.R."/>
            <person name="Power P."/>
            <person name="Croucher N.J."/>
            <person name="Corton N."/>
            <person name="van Tonder A."/>
            <person name="Quail M.A."/>
            <person name="Langford P.R."/>
            <person name="Hudson M.J."/>
            <person name="Parkhill J."/>
            <person name="Kroll J.S."/>
            <person name="Bentley S.D."/>
        </authorList>
    </citation>
    <scope>NUCLEOTIDE SEQUENCE [LARGE SCALE GENOMIC DNA]</scope>
    <source>
        <strain evidence="14 15">F3047</strain>
    </source>
</reference>
<dbReference type="GO" id="GO:0005737">
    <property type="term" value="C:cytoplasm"/>
    <property type="evidence" value="ECO:0007669"/>
    <property type="project" value="UniProtKB-SubCell"/>
</dbReference>
<feature type="binding site" evidence="12">
    <location>
        <begin position="263"/>
        <end position="264"/>
    </location>
    <ligand>
        <name>L-histidine</name>
        <dbReference type="ChEBI" id="CHEBI:57595"/>
    </ligand>
</feature>
<keyword evidence="4 11" id="KW-0963">Cytoplasm</keyword>
<evidence type="ECO:0000256" key="5">
    <source>
        <dbReference type="ARBA" id="ARBA00022598"/>
    </source>
</evidence>
<dbReference type="PANTHER" id="PTHR43707">
    <property type="entry name" value="HISTIDYL-TRNA SYNTHETASE"/>
    <property type="match status" value="1"/>
</dbReference>
<keyword evidence="9 11" id="KW-0030">Aminoacyl-tRNA synthetase</keyword>
<sequence>MSVKYQSIKGMKDVLPSESPKWIFFERIIIEWMKKYGYEQIRTPIIENTNLFIRSIGEATDIVEKEMYSFVDSLNKDKLTLRPEGTVACLRACLENNLLYNSTQRLWYMGPMFRHEKPQKGRYRQFTQVGIEALGLEGPDIDAEMITMTKDLWNQLGFKNIELQVNTLGTVAERVKYRNILIKYLEDNIDVLDEDGRRRLYSNPLRVLDSKNKSMQDICNNAPKLIEYLGKDSLCHYYTWLNFLEKLGISYVENTRLVRGLDYYNNSVFEWVSYANESPLTFCAGGRYNGLMEELGGESKAGIGFAMGVERVLDMLDTKVIPENNNLIYIVHFGNNTDEYGLLIAQKLRNIGFNVKQDFEHSSIKSQLKRADKYNARFSIIIGENEVYLNKVKVKEMKSRNEVLIDLNNLIDFFIKNN</sequence>
<feature type="binding site" evidence="12">
    <location>
        <begin position="84"/>
        <end position="86"/>
    </location>
    <ligand>
        <name>L-histidine</name>
        <dbReference type="ChEBI" id="CHEBI:57595"/>
    </ligand>
</feature>
<protein>
    <recommendedName>
        <fullName evidence="11">Histidine--tRNA ligase</fullName>
        <ecNumber evidence="11">6.1.1.21</ecNumber>
    </recommendedName>
    <alternativeName>
        <fullName evidence="11">Histidyl-tRNA synthetase</fullName>
        <shortName evidence="11">HisRS</shortName>
    </alternativeName>
</protein>
<evidence type="ECO:0000259" key="13">
    <source>
        <dbReference type="PROSITE" id="PS50862"/>
    </source>
</evidence>
<keyword evidence="6 11" id="KW-0547">Nucleotide-binding</keyword>
<feature type="binding site" evidence="12">
    <location>
        <position position="259"/>
    </location>
    <ligand>
        <name>L-histidine</name>
        <dbReference type="ChEBI" id="CHEBI:57595"/>
    </ligand>
</feature>
<keyword evidence="5 11" id="KW-0436">Ligase</keyword>
<dbReference type="NCBIfam" id="TIGR00442">
    <property type="entry name" value="hisS"/>
    <property type="match status" value="1"/>
</dbReference>
<evidence type="ECO:0000256" key="12">
    <source>
        <dbReference type="PIRSR" id="PIRSR001549-1"/>
    </source>
</evidence>
<dbReference type="CDD" id="cd00773">
    <property type="entry name" value="HisRS-like_core"/>
    <property type="match status" value="1"/>
</dbReference>
<dbReference type="InterPro" id="IPR015807">
    <property type="entry name" value="His-tRNA-ligase"/>
</dbReference>
<evidence type="ECO:0000256" key="8">
    <source>
        <dbReference type="ARBA" id="ARBA00022917"/>
    </source>
</evidence>
<dbReference type="GO" id="GO:0005524">
    <property type="term" value="F:ATP binding"/>
    <property type="evidence" value="ECO:0007669"/>
    <property type="project" value="UniProtKB-UniRule"/>
</dbReference>
<keyword evidence="7 11" id="KW-0067">ATP-binding</keyword>
<dbReference type="InterPro" id="IPR006195">
    <property type="entry name" value="aa-tRNA-synth_II"/>
</dbReference>
<dbReference type="Pfam" id="PF03129">
    <property type="entry name" value="HGTP_anticodon"/>
    <property type="match status" value="1"/>
</dbReference>
<proteinExistence type="inferred from homology"/>
<dbReference type="HAMAP" id="MF_00127">
    <property type="entry name" value="His_tRNA_synth"/>
    <property type="match status" value="1"/>
</dbReference>